<keyword evidence="1" id="KW-1133">Transmembrane helix</keyword>
<keyword evidence="1" id="KW-0472">Membrane</keyword>
<dbReference type="EMBL" id="NHOG01000019">
    <property type="protein sequence ID" value="OVZ78965.1"/>
    <property type="molecule type" value="Genomic_DNA"/>
</dbReference>
<comment type="caution">
    <text evidence="2">The sequence shown here is derived from an EMBL/GenBank/DDBJ whole genome shotgun (WGS) entry which is preliminary data.</text>
</comment>
<evidence type="ECO:0000313" key="2">
    <source>
        <dbReference type="EMBL" id="OVZ78965.1"/>
    </source>
</evidence>
<protein>
    <recommendedName>
        <fullName evidence="4">DUF3304 domain-containing protein</fullName>
    </recommendedName>
</protein>
<dbReference type="Proteomes" id="UP000195840">
    <property type="component" value="Unassembled WGS sequence"/>
</dbReference>
<proteinExistence type="predicted"/>
<gene>
    <name evidence="2" type="ORF">CBW52_17835</name>
</gene>
<organism evidence="2 3">
    <name type="scientific">Yersinia kristensenii</name>
    <dbReference type="NCBI Taxonomy" id="28152"/>
    <lineage>
        <taxon>Bacteria</taxon>
        <taxon>Pseudomonadati</taxon>
        <taxon>Pseudomonadota</taxon>
        <taxon>Gammaproteobacteria</taxon>
        <taxon>Enterobacterales</taxon>
        <taxon>Yersiniaceae</taxon>
        <taxon>Yersinia</taxon>
    </lineage>
</organism>
<keyword evidence="1" id="KW-0812">Transmembrane</keyword>
<evidence type="ECO:0000256" key="1">
    <source>
        <dbReference type="SAM" id="Phobius"/>
    </source>
</evidence>
<evidence type="ECO:0008006" key="4">
    <source>
        <dbReference type="Google" id="ProtNLM"/>
    </source>
</evidence>
<name>A0AB73NHH5_YERKR</name>
<dbReference type="RefSeq" id="WP_087795697.1">
    <property type="nucleotide sequence ID" value="NZ_CAWNET010000011.1"/>
</dbReference>
<dbReference type="Pfam" id="PF11745">
    <property type="entry name" value="DUF3304"/>
    <property type="match status" value="1"/>
</dbReference>
<dbReference type="AlphaFoldDB" id="A0AB73NHH5"/>
<reference evidence="2 3" key="1">
    <citation type="submission" date="2017-05" db="EMBL/GenBank/DDBJ databases">
        <title>Whole genome sequencing of Yersinia kristensenii.</title>
        <authorList>
            <person name="Campioni F."/>
        </authorList>
    </citation>
    <scope>NUCLEOTIDE SEQUENCE [LARGE SCALE GENOMIC DNA]</scope>
    <source>
        <strain evidence="2 3">CFSAN060538</strain>
    </source>
</reference>
<keyword evidence="3" id="KW-1185">Reference proteome</keyword>
<accession>A0AB73NHH5</accession>
<evidence type="ECO:0000313" key="3">
    <source>
        <dbReference type="Proteomes" id="UP000195840"/>
    </source>
</evidence>
<dbReference type="InterPro" id="IPR021733">
    <property type="entry name" value="DUF3304"/>
</dbReference>
<feature type="transmembrane region" description="Helical" evidence="1">
    <location>
        <begin position="21"/>
        <end position="42"/>
    </location>
</feature>
<sequence length="183" mass="20049">MDFFNRLEKIDGAVNRGYARWGKWIWGSLLVMVLAYGGWLVWASIWGPPTGPVTLIIHSEIDRPILGFSVNGVAGANASAYKKNPYSAGGGAATCCGSISGKTAEVIWTLSTTRTQYDAGLRTETRQVIMSLPKRKWGENDLHVHFLPGDKVLLGWSDNAWSPYEKRPDASNSAVTQEPNNGH</sequence>